<evidence type="ECO:0000259" key="4">
    <source>
        <dbReference type="Pfam" id="PF18962"/>
    </source>
</evidence>
<dbReference type="NCBIfam" id="TIGR04183">
    <property type="entry name" value="Por_Secre_tail"/>
    <property type="match status" value="1"/>
</dbReference>
<dbReference type="RefSeq" id="WP_129461657.1">
    <property type="nucleotide sequence ID" value="NZ_SBKN01000005.1"/>
</dbReference>
<gene>
    <name evidence="6" type="ORF">EQG61_09380</name>
</gene>
<dbReference type="InterPro" id="IPR032675">
    <property type="entry name" value="LRR_dom_sf"/>
</dbReference>
<dbReference type="Proteomes" id="UP000289857">
    <property type="component" value="Unassembled WGS sequence"/>
</dbReference>
<protein>
    <submittedName>
        <fullName evidence="6">T9SS type A sorting domain-containing protein</fullName>
    </submittedName>
</protein>
<dbReference type="InterPro" id="IPR052574">
    <property type="entry name" value="CDIRP"/>
</dbReference>
<dbReference type="Gene3D" id="3.80.10.10">
    <property type="entry name" value="Ribonuclease Inhibitor"/>
    <property type="match status" value="2"/>
</dbReference>
<dbReference type="PANTHER" id="PTHR47566:SF1">
    <property type="entry name" value="PROTEIN NUD1"/>
    <property type="match status" value="1"/>
</dbReference>
<reference evidence="7" key="1">
    <citation type="submission" date="2019-01" db="EMBL/GenBank/DDBJ databases">
        <title>Cytophagaceae bacterium strain CAR-16.</title>
        <authorList>
            <person name="Chen W.-M."/>
        </authorList>
    </citation>
    <scope>NUCLEOTIDE SEQUENCE [LARGE SCALE GENOMIC DNA]</scope>
    <source>
        <strain evidence="7">WWJ-16</strain>
    </source>
</reference>
<keyword evidence="7" id="KW-1185">Reference proteome</keyword>
<dbReference type="SUPFAM" id="SSF52058">
    <property type="entry name" value="L domain-like"/>
    <property type="match status" value="2"/>
</dbReference>
<evidence type="ECO:0000313" key="6">
    <source>
        <dbReference type="EMBL" id="RXR22199.1"/>
    </source>
</evidence>
<dbReference type="Pfam" id="PF18962">
    <property type="entry name" value="Por_Secre_tail"/>
    <property type="match status" value="1"/>
</dbReference>
<dbReference type="PANTHER" id="PTHR47566">
    <property type="match status" value="1"/>
</dbReference>
<dbReference type="GO" id="GO:0035591">
    <property type="term" value="F:signaling adaptor activity"/>
    <property type="evidence" value="ECO:0007669"/>
    <property type="project" value="TreeGrafter"/>
</dbReference>
<dbReference type="EMBL" id="SBKN01000005">
    <property type="protein sequence ID" value="RXR22199.1"/>
    <property type="molecule type" value="Genomic_DNA"/>
</dbReference>
<name>A0A4Q1K7P5_9FLAO</name>
<dbReference type="NCBIfam" id="TIGR01451">
    <property type="entry name" value="B_ant_repeat"/>
    <property type="match status" value="1"/>
</dbReference>
<dbReference type="InterPro" id="IPR055353">
    <property type="entry name" value="DUF7619"/>
</dbReference>
<dbReference type="Pfam" id="PF24595">
    <property type="entry name" value="DUF7619"/>
    <property type="match status" value="1"/>
</dbReference>
<dbReference type="InterPro" id="IPR047589">
    <property type="entry name" value="DUF11_rpt"/>
</dbReference>
<proteinExistence type="predicted"/>
<dbReference type="InterPro" id="IPR026444">
    <property type="entry name" value="Secre_tail"/>
</dbReference>
<accession>A0A4Q1K7P5</accession>
<organism evidence="6 7">
    <name type="scientific">Flavobacterium stagni</name>
    <dbReference type="NCBI Taxonomy" id="2506421"/>
    <lineage>
        <taxon>Bacteria</taxon>
        <taxon>Pseudomonadati</taxon>
        <taxon>Bacteroidota</taxon>
        <taxon>Flavobacteriia</taxon>
        <taxon>Flavobacteriales</taxon>
        <taxon>Flavobacteriaceae</taxon>
        <taxon>Flavobacterium</taxon>
    </lineage>
</organism>
<evidence type="ECO:0000256" key="2">
    <source>
        <dbReference type="ARBA" id="ARBA00022729"/>
    </source>
</evidence>
<feature type="domain" description="Secretion system C-terminal sorting" evidence="4">
    <location>
        <begin position="851"/>
        <end position="918"/>
    </location>
</feature>
<dbReference type="AlphaFoldDB" id="A0A4Q1K7P5"/>
<feature type="domain" description="DUF7619" evidence="5">
    <location>
        <begin position="701"/>
        <end position="834"/>
    </location>
</feature>
<sequence length="920" mass="101717">MKKILLTITFCFLYQLSSSQIVLFNDPDFKQRILFNYSNLDANFNNEIEVSEALTLTEMEIGGLDISDLTGLEAFQNLTFLKLEDLSVTDLNVNALVNLTDLWLINVTATNYPLSNVTQLTDLIIYNSPVPNLDISNLTNLEILNINSGNLTSLNLTNLINLKQLATHNNAAFPISFPNPNTIERYFCVNTELSQINLTGFTALNYLNCSNNPFTSLTIANNQTLDTIVCQNINLPSIALFNLPSLKRLDCSNGQLSSLDISTIPSLEILNCNENNITSINLSNSGALKELYCQNNEINAFNFTNLGQLVHLTCKDNPAPLLDFLGLNSLKYLTFGSPQLSQINSIGALTELDFFNMYNTTLTQVDLSPLQNVTRLGIHNTPLTSIDFSNNSKVRFINFDYNAQLTYLNANNGLRIIGLLTGTSYIYYSPNLNKVCTAPFNIADFTTILTNSNYFNSVQNPLVLPYCDFNSGNRLTGTVRYDGNGNGCDPTDSVVSNVPVQVISGATTFATFTDGFGNYQLYPSAGQYTASVAVDPNYFFINPNSATFSWNNTNLNVYIQDFCISPNGIKNDLEVTLVPSTEVRPGIQVAYQIVFKNKGNQPLSGTLTLNYDDAVMDLQNAGTTNPYTNTTNTLSWSYSNLLPFESRSLFATFQFNTPTQNPPLNLGDVLTFTVTGTPTNNDLTPNNNTFTLIQTIVNSFDPNDKTCLEGAAISTQKVGDYLHYRIRFQNEGNAPAVNVAINDVINTSMFDVSTLQIIGSSHSMRTERYNNSVSFIFEGINLPPMIQNVTASQGYVAFKIKTLTNLVLNDVITNTGAIYFDFNYPIITNTATTTVTALNNNIFLANQLQIAPNPTRDRITIDSKLVLLEISLYDLQGRQISVQNTQGSTAVVDFSNRENGIYLLKINTDQGTATYKIVKE</sequence>
<keyword evidence="1" id="KW-0433">Leucine-rich repeat</keyword>
<comment type="caution">
    <text evidence="6">The sequence shown here is derived from an EMBL/GenBank/DDBJ whole genome shotgun (WGS) entry which is preliminary data.</text>
</comment>
<dbReference type="OrthoDB" id="1110367at2"/>
<evidence type="ECO:0000313" key="7">
    <source>
        <dbReference type="Proteomes" id="UP000289857"/>
    </source>
</evidence>
<keyword evidence="2" id="KW-0732">Signal</keyword>
<evidence type="ECO:0000259" key="5">
    <source>
        <dbReference type="Pfam" id="PF24595"/>
    </source>
</evidence>
<evidence type="ECO:0000256" key="3">
    <source>
        <dbReference type="ARBA" id="ARBA00022737"/>
    </source>
</evidence>
<evidence type="ECO:0000256" key="1">
    <source>
        <dbReference type="ARBA" id="ARBA00022614"/>
    </source>
</evidence>
<keyword evidence="3" id="KW-0677">Repeat</keyword>